<evidence type="ECO:0000256" key="1">
    <source>
        <dbReference type="PIRSR" id="PIRSR001359-1"/>
    </source>
</evidence>
<dbReference type="GO" id="GO:0005975">
    <property type="term" value="P:carbohydrate metabolic process"/>
    <property type="evidence" value="ECO:0007669"/>
    <property type="project" value="InterPro"/>
</dbReference>
<dbReference type="PANTHER" id="PTHR30304">
    <property type="entry name" value="D-TAGATOSE-1,6-BISPHOSPHATE ALDOLASE"/>
    <property type="match status" value="1"/>
</dbReference>
<dbReference type="SUPFAM" id="SSF51569">
    <property type="entry name" value="Aldolase"/>
    <property type="match status" value="1"/>
</dbReference>
<dbReference type="GO" id="GO:0004332">
    <property type="term" value="F:fructose-bisphosphate aldolase activity"/>
    <property type="evidence" value="ECO:0007669"/>
    <property type="project" value="UniProtKB-EC"/>
</dbReference>
<dbReference type="OrthoDB" id="9803995at2"/>
<evidence type="ECO:0000256" key="3">
    <source>
        <dbReference type="PIRSR" id="PIRSR001359-3"/>
    </source>
</evidence>
<dbReference type="InterPro" id="IPR000771">
    <property type="entry name" value="FBA_II"/>
</dbReference>
<feature type="binding site" evidence="3">
    <location>
        <position position="208"/>
    </location>
    <ligand>
        <name>Zn(2+)</name>
        <dbReference type="ChEBI" id="CHEBI:29105"/>
        <label>1</label>
        <note>catalytic</note>
    </ligand>
</feature>
<dbReference type="Gene3D" id="3.20.20.70">
    <property type="entry name" value="Aldolase class I"/>
    <property type="match status" value="1"/>
</dbReference>
<protein>
    <submittedName>
        <fullName evidence="4">Fructose-bisphosphate aldolase</fullName>
        <ecNumber evidence="4">4.1.2.13</ecNumber>
    </submittedName>
</protein>
<dbReference type="eggNOG" id="COG0191">
    <property type="taxonomic scope" value="Bacteria"/>
</dbReference>
<dbReference type="RefSeq" id="WP_013707980.1">
    <property type="nucleotide sequence ID" value="NC_015389.1"/>
</dbReference>
<evidence type="ECO:0000313" key="4">
    <source>
        <dbReference type="EMBL" id="AEB06237.1"/>
    </source>
</evidence>
<keyword evidence="5" id="KW-1185">Reference proteome</keyword>
<dbReference type="InterPro" id="IPR013785">
    <property type="entry name" value="Aldolase_TIM"/>
</dbReference>
<feature type="binding site" evidence="3">
    <location>
        <position position="103"/>
    </location>
    <ligand>
        <name>Zn(2+)</name>
        <dbReference type="ChEBI" id="CHEBI:29105"/>
        <label>2</label>
    </ligand>
</feature>
<proteinExistence type="predicted"/>
<dbReference type="STRING" id="700015.Corgl_0110"/>
<feature type="binding site" evidence="2">
    <location>
        <position position="180"/>
    </location>
    <ligand>
        <name>dihydroxyacetone phosphate</name>
        <dbReference type="ChEBI" id="CHEBI:57642"/>
    </ligand>
</feature>
<evidence type="ECO:0000256" key="2">
    <source>
        <dbReference type="PIRSR" id="PIRSR001359-2"/>
    </source>
</evidence>
<keyword evidence="3" id="KW-0479">Metal-binding</keyword>
<dbReference type="EC" id="4.1.2.13" evidence="4"/>
<dbReference type="PROSITE" id="PS00806">
    <property type="entry name" value="ALDOLASE_CLASS_II_2"/>
    <property type="match status" value="1"/>
</dbReference>
<feature type="binding site" evidence="2">
    <location>
        <begin position="209"/>
        <end position="211"/>
    </location>
    <ligand>
        <name>dihydroxyacetone phosphate</name>
        <dbReference type="ChEBI" id="CHEBI:57642"/>
    </ligand>
</feature>
<comment type="cofactor">
    <cofactor evidence="3">
        <name>Zn(2+)</name>
        <dbReference type="ChEBI" id="CHEBI:29105"/>
    </cofactor>
    <text evidence="3">Binds 2 Zn(2+) ions per subunit. One is catalytic and the other provides a structural contribution.</text>
</comment>
<feature type="binding site" evidence="3">
    <location>
        <position position="133"/>
    </location>
    <ligand>
        <name>Zn(2+)</name>
        <dbReference type="ChEBI" id="CHEBI:29105"/>
        <label>2</label>
    </ligand>
</feature>
<dbReference type="AlphaFoldDB" id="F2N9Y2"/>
<dbReference type="NCBIfam" id="TIGR00167">
    <property type="entry name" value="cbbA"/>
    <property type="match status" value="1"/>
</dbReference>
<name>F2N9Y2_CORGP</name>
<keyword evidence="4" id="KW-0456">Lyase</keyword>
<feature type="binding site" evidence="3">
    <location>
        <position position="179"/>
    </location>
    <ligand>
        <name>Zn(2+)</name>
        <dbReference type="ChEBI" id="CHEBI:29105"/>
        <label>1</label>
        <note>catalytic</note>
    </ligand>
</feature>
<evidence type="ECO:0000313" key="5">
    <source>
        <dbReference type="Proteomes" id="UP000006851"/>
    </source>
</evidence>
<reference evidence="5" key="1">
    <citation type="journal article" date="2013" name="Stand. Genomic Sci.">
        <title>Complete genome sequence of Coriobacterium glomerans type strain (PW2(T)) from the midgut of Pyrrhocoris apterus L. (red soldier bug).</title>
        <authorList>
            <person name="Stackebrandt E."/>
            <person name="Zeytun A."/>
            <person name="Lapidus A."/>
            <person name="Nolan M."/>
            <person name="Lucas S."/>
            <person name="Hammon N."/>
            <person name="Deshpande S."/>
            <person name="Cheng J.F."/>
            <person name="Tapia R."/>
            <person name="Goodwin L.A."/>
            <person name="Pitluck S."/>
            <person name="Liolios K."/>
            <person name="Pagani I."/>
            <person name="Ivanova N."/>
            <person name="Mavromatis K."/>
            <person name="Mikhailova N."/>
            <person name="Huntemann M."/>
            <person name="Pati A."/>
            <person name="Chen A."/>
            <person name="Palaniappan K."/>
            <person name="Chang Y.J."/>
            <person name="Land M."/>
            <person name="Hauser L."/>
            <person name="Rohde M."/>
            <person name="Pukall R."/>
            <person name="Goker M."/>
            <person name="Detter J.C."/>
            <person name="Woyke T."/>
            <person name="Bristow J."/>
            <person name="Eisen J.A."/>
            <person name="Markowitz V."/>
            <person name="Hugenholtz P."/>
            <person name="Kyrpides N.C."/>
            <person name="Klenk H.P."/>
        </authorList>
    </citation>
    <scope>NUCLEOTIDE SEQUENCE</scope>
    <source>
        <strain evidence="5">ATCC 49209 / DSM 20642 / JCM 10262 / PW2</strain>
    </source>
</reference>
<dbReference type="GO" id="GO:0008270">
    <property type="term" value="F:zinc ion binding"/>
    <property type="evidence" value="ECO:0007669"/>
    <property type="project" value="InterPro"/>
</dbReference>
<dbReference type="KEGG" id="cgo:Corgl_0110"/>
<dbReference type="PANTHER" id="PTHR30304:SF0">
    <property type="entry name" value="D-TAGATOSE-1,6-BISPHOSPHATE ALDOLASE SUBUNIT GATY-RELATED"/>
    <property type="match status" value="1"/>
</dbReference>
<sequence length="293" mass="31699">MYVTLREVLAEATRLNMAIGSFNTHNIEMLPAIIRAAANQKTPVIIQTSEGTASYIGQRNLVAVCRSMAEEYGVDVVLHLDHAKDFAEIRKAVDAGFSSVMFDGSALPFKENILGTKRVVAYARGGGASVEGELGTVGGTEDGICISKQQVCYTDPDQASEFIELTGIDALAVAIGTNHGQYRSKTSINFDQLERIRDAVHGFPLVIHGGTGVRDEDVRRVIDLGIRKFNVGTDLLVHWNRASLAAYEANKENTSNREDVLPALDAVAAVVEHRIELFKNISSAQSGESHAAE</sequence>
<gene>
    <name evidence="4" type="ordered locus">Corgl_0110</name>
</gene>
<feature type="binding site" evidence="2">
    <location>
        <begin position="230"/>
        <end position="233"/>
    </location>
    <ligand>
        <name>dihydroxyacetone phosphate</name>
        <dbReference type="ChEBI" id="CHEBI:57642"/>
    </ligand>
</feature>
<feature type="active site" description="Proton donor" evidence="1">
    <location>
        <position position="81"/>
    </location>
</feature>
<feature type="binding site" evidence="3">
    <location>
        <position position="82"/>
    </location>
    <ligand>
        <name>Zn(2+)</name>
        <dbReference type="ChEBI" id="CHEBI:29105"/>
        <label>1</label>
        <note>catalytic</note>
    </ligand>
</feature>
<keyword evidence="3" id="KW-0862">Zinc</keyword>
<dbReference type="PIRSF" id="PIRSF001359">
    <property type="entry name" value="F_bP_aldolase_II"/>
    <property type="match status" value="1"/>
</dbReference>
<dbReference type="InterPro" id="IPR050246">
    <property type="entry name" value="Class_II_FBP_aldolase"/>
</dbReference>
<dbReference type="Proteomes" id="UP000006851">
    <property type="component" value="Chromosome"/>
</dbReference>
<dbReference type="HOGENOM" id="CLU_040088_0_1_11"/>
<dbReference type="EMBL" id="CP002628">
    <property type="protein sequence ID" value="AEB06237.1"/>
    <property type="molecule type" value="Genomic_DNA"/>
</dbReference>
<dbReference type="Pfam" id="PF01116">
    <property type="entry name" value="F_bP_aldolase"/>
    <property type="match status" value="1"/>
</dbReference>
<organism evidence="4 5">
    <name type="scientific">Coriobacterium glomerans (strain ATCC 49209 / DSM 20642 / JCM 10262 / PW2)</name>
    <dbReference type="NCBI Taxonomy" id="700015"/>
    <lineage>
        <taxon>Bacteria</taxon>
        <taxon>Bacillati</taxon>
        <taxon>Actinomycetota</taxon>
        <taxon>Coriobacteriia</taxon>
        <taxon>Coriobacteriales</taxon>
        <taxon>Coriobacteriaceae</taxon>
        <taxon>Coriobacterium</taxon>
    </lineage>
</organism>
<accession>F2N9Y2</accession>
<dbReference type="CDD" id="cd00947">
    <property type="entry name" value="TBP_aldolase_IIB"/>
    <property type="match status" value="1"/>
</dbReference>